<dbReference type="SUPFAM" id="SSF63829">
    <property type="entry name" value="Calcium-dependent phosphotriesterase"/>
    <property type="match status" value="1"/>
</dbReference>
<proteinExistence type="inferred from homology"/>
<evidence type="ECO:0000256" key="5">
    <source>
        <dbReference type="SAM" id="MobiDB-lite"/>
    </source>
</evidence>
<reference evidence="6" key="1">
    <citation type="submission" date="2015-06" db="EMBL/GenBank/DDBJ databases">
        <authorList>
            <person name="Hoefler B.C."/>
            <person name="Straight P.D."/>
        </authorList>
    </citation>
    <scope>NUCLEOTIDE SEQUENCE</scope>
</reference>
<feature type="compositionally biased region" description="Gly residues" evidence="5">
    <location>
        <begin position="65"/>
        <end position="74"/>
    </location>
</feature>
<evidence type="ECO:0000313" key="6">
    <source>
        <dbReference type="EMBL" id="JAI26174.1"/>
    </source>
</evidence>
<comment type="similarity">
    <text evidence="2">Belongs to the major royal jelly protein family.</text>
</comment>
<organism evidence="6">
    <name type="scientific">Bactrocera latifrons</name>
    <name type="common">Malaysian fruit fly</name>
    <name type="synonym">Chaetodacus latifrons</name>
    <dbReference type="NCBI Taxonomy" id="174628"/>
    <lineage>
        <taxon>Eukaryota</taxon>
        <taxon>Metazoa</taxon>
        <taxon>Ecdysozoa</taxon>
        <taxon>Arthropoda</taxon>
        <taxon>Hexapoda</taxon>
        <taxon>Insecta</taxon>
        <taxon>Pterygota</taxon>
        <taxon>Neoptera</taxon>
        <taxon>Endopterygota</taxon>
        <taxon>Diptera</taxon>
        <taxon>Brachycera</taxon>
        <taxon>Muscomorpha</taxon>
        <taxon>Tephritoidea</taxon>
        <taxon>Tephritidae</taxon>
        <taxon>Bactrocera</taxon>
        <taxon>Bactrocera</taxon>
    </lineage>
</organism>
<dbReference type="Pfam" id="PF03022">
    <property type="entry name" value="MRJP"/>
    <property type="match status" value="1"/>
</dbReference>
<dbReference type="OrthoDB" id="7776143at2759"/>
<comment type="subcellular location">
    <subcellularLocation>
        <location evidence="1">Secreted</location>
    </subcellularLocation>
</comment>
<dbReference type="GO" id="GO:0005576">
    <property type="term" value="C:extracellular region"/>
    <property type="evidence" value="ECO:0007669"/>
    <property type="project" value="UniProtKB-SubCell"/>
</dbReference>
<name>A0A0K8UHM5_BACLA</name>
<evidence type="ECO:0000256" key="2">
    <source>
        <dbReference type="ARBA" id="ARBA00009127"/>
    </source>
</evidence>
<feature type="region of interest" description="Disordered" evidence="5">
    <location>
        <begin position="58"/>
        <end position="85"/>
    </location>
</feature>
<dbReference type="EMBL" id="GDHF01026140">
    <property type="protein sequence ID" value="JAI26174.1"/>
    <property type="molecule type" value="Transcribed_RNA"/>
</dbReference>
<dbReference type="InterPro" id="IPR017996">
    <property type="entry name" value="MRJP/yellow-related"/>
</dbReference>
<accession>A0A0K8UHM5</accession>
<protein>
    <submittedName>
        <fullName evidence="6">Protein yellow</fullName>
    </submittedName>
</protein>
<dbReference type="Gene3D" id="2.120.10.30">
    <property type="entry name" value="TolB, C-terminal domain"/>
    <property type="match status" value="1"/>
</dbReference>
<evidence type="ECO:0000256" key="3">
    <source>
        <dbReference type="ARBA" id="ARBA00022525"/>
    </source>
</evidence>
<evidence type="ECO:0000256" key="1">
    <source>
        <dbReference type="ARBA" id="ARBA00004613"/>
    </source>
</evidence>
<dbReference type="InterPro" id="IPR011042">
    <property type="entry name" value="6-blade_b-propeller_TolB-like"/>
</dbReference>
<sequence>ISEDRFFNSYKYRNMKFKITYLLVLLVFTVNILQFANGDGMIEVFGWKQMDFYNRGDRVPNENGNKGGGGGAAGNGPKNRPPSGTIVFPDQLHGLLEGDKRSKRAADKRITSRDDPLNNIESRFQNVETSDSYIPYNNVPMGATHYKGRLFVTMPRRRIGIPSTLNYIDLQKDSKQYSPKLHAYPDFETNYLNPISPANPKRIISVYRTTVDACKRLWFIDTGMLEYPNNRTQVQRPAIWVIDLSNDRVLHRYEIPESIVDTGRGLASITIDVFERACNDAFAYIPDLLYRQLYVFSLNDNRMWAFSHNYFNFDPLGGDLQIGGQTFRWDDGIFSITLGSYAPDGYRTVYFHPMASNTEFEVDSSVLQNEANAARSDHGNDFRPLGSRGDNHQSTMHSYDQNSGIIFYAEIQRNGIGCWNTNKPFSAQNHGTVAQDAQRMIYPSDLTIDDEDNVWMMTNSMPIFIYSTLDPNVVNFRVWKQNVNEAAKNTVCAPNL</sequence>
<dbReference type="AlphaFoldDB" id="A0A0K8UHM5"/>
<feature type="region of interest" description="Disordered" evidence="5">
    <location>
        <begin position="375"/>
        <end position="394"/>
    </location>
</feature>
<evidence type="ECO:0000256" key="4">
    <source>
        <dbReference type="ARBA" id="ARBA00022729"/>
    </source>
</evidence>
<keyword evidence="4" id="KW-0732">Signal</keyword>
<feature type="non-terminal residue" evidence="6">
    <location>
        <position position="1"/>
    </location>
</feature>
<dbReference type="PANTHER" id="PTHR10009:SF10">
    <property type="entry name" value="L-DOPACHROME TAUTOMERASE YELLOW-F-RELATED"/>
    <property type="match status" value="1"/>
</dbReference>
<dbReference type="PANTHER" id="PTHR10009">
    <property type="entry name" value="PROTEIN YELLOW-RELATED"/>
    <property type="match status" value="1"/>
</dbReference>
<keyword evidence="3" id="KW-0964">Secreted</keyword>
<gene>
    <name evidence="6" type="primary">y_25</name>
    <name evidence="6" type="ORF">c0_g1_i4</name>
</gene>